<dbReference type="PROSITE" id="PS50832">
    <property type="entry name" value="S1_IF1_TYPE"/>
    <property type="match status" value="1"/>
</dbReference>
<dbReference type="HAMAP" id="MF_00216">
    <property type="entry name" value="aIF_1A"/>
    <property type="match status" value="1"/>
</dbReference>
<name>A0A523BA82_9CREN</name>
<proteinExistence type="inferred from homology"/>
<accession>A0A523BA82</accession>
<comment type="function">
    <text evidence="4 5 7">Seems to be required for maximal rate of protein biosynthesis. Enhances ribosome dissociation into subunits and stabilizes the binding of the initiator Met-tRNA(I) to 40 S ribosomal subunits.</text>
</comment>
<dbReference type="EMBL" id="QNVH01000054">
    <property type="protein sequence ID" value="TDA37845.1"/>
    <property type="molecule type" value="Genomic_DNA"/>
</dbReference>
<dbReference type="GO" id="GO:0003743">
    <property type="term" value="F:translation initiation factor activity"/>
    <property type="evidence" value="ECO:0007669"/>
    <property type="project" value="UniProtKB-UniRule"/>
</dbReference>
<evidence type="ECO:0000259" key="8">
    <source>
        <dbReference type="PROSITE" id="PS50832"/>
    </source>
</evidence>
<dbReference type="InterPro" id="IPR006196">
    <property type="entry name" value="RNA-binding_domain_S1_IF1"/>
</dbReference>
<dbReference type="InterPro" id="IPR001253">
    <property type="entry name" value="TIF_eIF-1A"/>
</dbReference>
<protein>
    <recommendedName>
        <fullName evidence="5">Translation initiation factor 1A</fullName>
        <shortName evidence="5">aIF-1A</shortName>
    </recommendedName>
</protein>
<dbReference type="Proteomes" id="UP000315399">
    <property type="component" value="Unassembled WGS sequence"/>
</dbReference>
<dbReference type="NCBIfam" id="NF003085">
    <property type="entry name" value="PRK04012.1-5"/>
    <property type="match status" value="1"/>
</dbReference>
<gene>
    <name evidence="9" type="primary">eif1A</name>
    <name evidence="5" type="synonym">eif1a</name>
    <name evidence="9" type="ORF">DSO08_05080</name>
</gene>
<comment type="similarity">
    <text evidence="1 5 6">Belongs to the eIF-1A family.</text>
</comment>
<dbReference type="AlphaFoldDB" id="A0A523BA82"/>
<dbReference type="SUPFAM" id="SSF50249">
    <property type="entry name" value="Nucleic acid-binding proteins"/>
    <property type="match status" value="1"/>
</dbReference>
<dbReference type="SMART" id="SM00652">
    <property type="entry name" value="eIF1a"/>
    <property type="match status" value="1"/>
</dbReference>
<evidence type="ECO:0000256" key="6">
    <source>
        <dbReference type="RuleBase" id="RU004364"/>
    </source>
</evidence>
<reference evidence="9 10" key="1">
    <citation type="journal article" date="2019" name="Nat. Microbiol.">
        <title>Expanding anaerobic alkane metabolism in the domain of Archaea.</title>
        <authorList>
            <person name="Wang Y."/>
            <person name="Wegener G."/>
            <person name="Hou J."/>
            <person name="Wang F."/>
            <person name="Xiao X."/>
        </authorList>
    </citation>
    <scope>NUCLEOTIDE SEQUENCE [LARGE SCALE GENOMIC DNA]</scope>
    <source>
        <strain evidence="9">WYZ-LMO10</strain>
    </source>
</reference>
<evidence type="ECO:0000256" key="5">
    <source>
        <dbReference type="HAMAP-Rule" id="MF_00216"/>
    </source>
</evidence>
<evidence type="ECO:0000256" key="4">
    <source>
        <dbReference type="ARBA" id="ARBA00025502"/>
    </source>
</evidence>
<evidence type="ECO:0000313" key="9">
    <source>
        <dbReference type="EMBL" id="TDA37845.1"/>
    </source>
</evidence>
<dbReference type="PANTHER" id="PTHR21668">
    <property type="entry name" value="EIF-1A"/>
    <property type="match status" value="1"/>
</dbReference>
<comment type="caution">
    <text evidence="9">The sequence shown here is derived from an EMBL/GenBank/DDBJ whole genome shotgun (WGS) entry which is preliminary data.</text>
</comment>
<dbReference type="NCBIfam" id="NF003082">
    <property type="entry name" value="PRK04012.1-1"/>
    <property type="match status" value="1"/>
</dbReference>
<evidence type="ECO:0000256" key="1">
    <source>
        <dbReference type="ARBA" id="ARBA00007392"/>
    </source>
</evidence>
<feature type="domain" description="S1-like" evidence="8">
    <location>
        <begin position="8"/>
        <end position="83"/>
    </location>
</feature>
<evidence type="ECO:0000256" key="2">
    <source>
        <dbReference type="ARBA" id="ARBA00022540"/>
    </source>
</evidence>
<sequence length="100" mass="11193">MSKNEEGSSRELVLPGEGQLVGVVAQLLGFNRVKVKCADGKTRICRIPGKMIKKIWLREGDLVLVAPWDFQSDQKGDIIWRYDRNEIKILKSKGLLGALA</sequence>
<organism evidence="9 10">
    <name type="scientific">Thermoproteota archaeon</name>
    <dbReference type="NCBI Taxonomy" id="2056631"/>
    <lineage>
        <taxon>Archaea</taxon>
        <taxon>Thermoproteota</taxon>
    </lineage>
</organism>
<dbReference type="NCBIfam" id="NF003084">
    <property type="entry name" value="PRK04012.1-3"/>
    <property type="match status" value="1"/>
</dbReference>
<dbReference type="GO" id="GO:0003723">
    <property type="term" value="F:RNA binding"/>
    <property type="evidence" value="ECO:0007669"/>
    <property type="project" value="InterPro"/>
</dbReference>
<dbReference type="CDD" id="cd05793">
    <property type="entry name" value="S1_IF1A"/>
    <property type="match status" value="1"/>
</dbReference>
<dbReference type="NCBIfam" id="TIGR00523">
    <property type="entry name" value="eIF-1A"/>
    <property type="match status" value="1"/>
</dbReference>
<keyword evidence="2 5" id="KW-0396">Initiation factor</keyword>
<keyword evidence="3 5" id="KW-0648">Protein biosynthesis</keyword>
<evidence type="ECO:0000256" key="7">
    <source>
        <dbReference type="RuleBase" id="RU004365"/>
    </source>
</evidence>
<dbReference type="InterPro" id="IPR012340">
    <property type="entry name" value="NA-bd_OB-fold"/>
</dbReference>
<dbReference type="Gene3D" id="2.40.50.140">
    <property type="entry name" value="Nucleic acid-binding proteins"/>
    <property type="match status" value="1"/>
</dbReference>
<evidence type="ECO:0000313" key="10">
    <source>
        <dbReference type="Proteomes" id="UP000315399"/>
    </source>
</evidence>
<dbReference type="PROSITE" id="PS01262">
    <property type="entry name" value="IF1A"/>
    <property type="match status" value="1"/>
</dbReference>
<dbReference type="InterPro" id="IPR018104">
    <property type="entry name" value="TIF_eIF-1A_CS"/>
</dbReference>
<dbReference type="Pfam" id="PF01176">
    <property type="entry name" value="eIF-1a"/>
    <property type="match status" value="1"/>
</dbReference>
<evidence type="ECO:0000256" key="3">
    <source>
        <dbReference type="ARBA" id="ARBA00022917"/>
    </source>
</evidence>